<gene>
    <name evidence="4" type="ORF">GCM10022204_08230</name>
</gene>
<evidence type="ECO:0000313" key="4">
    <source>
        <dbReference type="EMBL" id="GAA3694800.1"/>
    </source>
</evidence>
<evidence type="ECO:0000259" key="3">
    <source>
        <dbReference type="PROSITE" id="PS51186"/>
    </source>
</evidence>
<feature type="domain" description="N-acetyltransferase" evidence="3">
    <location>
        <begin position="1"/>
        <end position="165"/>
    </location>
</feature>
<dbReference type="Pfam" id="PF00583">
    <property type="entry name" value="Acetyltransf_1"/>
    <property type="match status" value="1"/>
</dbReference>
<organism evidence="4 5">
    <name type="scientific">Microlunatus aurantiacus</name>
    <dbReference type="NCBI Taxonomy" id="446786"/>
    <lineage>
        <taxon>Bacteria</taxon>
        <taxon>Bacillati</taxon>
        <taxon>Actinomycetota</taxon>
        <taxon>Actinomycetes</taxon>
        <taxon>Propionibacteriales</taxon>
        <taxon>Propionibacteriaceae</taxon>
        <taxon>Microlunatus</taxon>
    </lineage>
</organism>
<evidence type="ECO:0000313" key="5">
    <source>
        <dbReference type="Proteomes" id="UP001500051"/>
    </source>
</evidence>
<dbReference type="Gene3D" id="3.40.630.30">
    <property type="match status" value="1"/>
</dbReference>
<accession>A0ABP7CVE8</accession>
<protein>
    <recommendedName>
        <fullName evidence="3">N-acetyltransferase domain-containing protein</fullName>
    </recommendedName>
</protein>
<dbReference type="PROSITE" id="PS51186">
    <property type="entry name" value="GNAT"/>
    <property type="match status" value="1"/>
</dbReference>
<keyword evidence="1" id="KW-0808">Transferase</keyword>
<reference evidence="5" key="1">
    <citation type="journal article" date="2019" name="Int. J. Syst. Evol. Microbiol.">
        <title>The Global Catalogue of Microorganisms (GCM) 10K type strain sequencing project: providing services to taxonomists for standard genome sequencing and annotation.</title>
        <authorList>
            <consortium name="The Broad Institute Genomics Platform"/>
            <consortium name="The Broad Institute Genome Sequencing Center for Infectious Disease"/>
            <person name="Wu L."/>
            <person name="Ma J."/>
        </authorList>
    </citation>
    <scope>NUCLEOTIDE SEQUENCE [LARGE SCALE GENOMIC DNA]</scope>
    <source>
        <strain evidence="5">JCM 16548</strain>
    </source>
</reference>
<evidence type="ECO:0000256" key="1">
    <source>
        <dbReference type="ARBA" id="ARBA00022679"/>
    </source>
</evidence>
<dbReference type="PANTHER" id="PTHR43420">
    <property type="entry name" value="ACETYLTRANSFERASE"/>
    <property type="match status" value="1"/>
</dbReference>
<sequence>MRLVAVDPHDLTAVTASVELLNAAQLVDDPDDHPGIPELAARWLEFGWDLDPETRYLYVNAEGQAVAVLEVDLPRRDNLHLVWGSVVVHPEHRRRGHGTALVAELVRRAREAGRTTIWLGTAEDDLGSRAFLEANGFHYASHDARRKQVLSEVDSTAVDALHTKAVEAAADYVLERLEPPHSDELLAQLVEVTEAINDAPMGDLTFEDEVFDVARLRDIETAREGRGDRIYRLAARHRETGGIGGHTLVVVNQLRPEHAGQGDTAVHRDHRGHRLGLLLKIEMMRWLAETEPQVTSISTWNHADNRYMIDVNEAIGYRLSRVFAMYERTLTD</sequence>
<name>A0ABP7CVE8_9ACTN</name>
<dbReference type="InterPro" id="IPR050680">
    <property type="entry name" value="YpeA/RimI_acetyltransf"/>
</dbReference>
<dbReference type="SUPFAM" id="SSF55729">
    <property type="entry name" value="Acyl-CoA N-acyltransferases (Nat)"/>
    <property type="match status" value="2"/>
</dbReference>
<proteinExistence type="predicted"/>
<dbReference type="EMBL" id="BAAAYX010000002">
    <property type="protein sequence ID" value="GAA3694800.1"/>
    <property type="molecule type" value="Genomic_DNA"/>
</dbReference>
<keyword evidence="2" id="KW-0012">Acyltransferase</keyword>
<keyword evidence="5" id="KW-1185">Reference proteome</keyword>
<dbReference type="InterPro" id="IPR000182">
    <property type="entry name" value="GNAT_dom"/>
</dbReference>
<comment type="caution">
    <text evidence="4">The sequence shown here is derived from an EMBL/GenBank/DDBJ whole genome shotgun (WGS) entry which is preliminary data.</text>
</comment>
<evidence type="ECO:0000256" key="2">
    <source>
        <dbReference type="ARBA" id="ARBA00023315"/>
    </source>
</evidence>
<dbReference type="InterPro" id="IPR016181">
    <property type="entry name" value="Acyl_CoA_acyltransferase"/>
</dbReference>
<dbReference type="CDD" id="cd04301">
    <property type="entry name" value="NAT_SF"/>
    <property type="match status" value="1"/>
</dbReference>
<dbReference type="Proteomes" id="UP001500051">
    <property type="component" value="Unassembled WGS sequence"/>
</dbReference>